<evidence type="ECO:0000256" key="1">
    <source>
        <dbReference type="ARBA" id="ARBA00001946"/>
    </source>
</evidence>
<accession>A0ABS5ESD1</accession>
<evidence type="ECO:0000256" key="2">
    <source>
        <dbReference type="ARBA" id="ARBA00022723"/>
    </source>
</evidence>
<dbReference type="PROSITE" id="PS51462">
    <property type="entry name" value="NUDIX"/>
    <property type="match status" value="1"/>
</dbReference>
<comment type="cofactor">
    <cofactor evidence="1">
        <name>Mg(2+)</name>
        <dbReference type="ChEBI" id="CHEBI:18420"/>
    </cofactor>
</comment>
<dbReference type="InterPro" id="IPR047198">
    <property type="entry name" value="DDP-like_NUDIX"/>
</dbReference>
<dbReference type="GO" id="GO:0016787">
    <property type="term" value="F:hydrolase activity"/>
    <property type="evidence" value="ECO:0007669"/>
    <property type="project" value="UniProtKB-KW"/>
</dbReference>
<dbReference type="InterPro" id="IPR000086">
    <property type="entry name" value="NUDIX_hydrolase_dom"/>
</dbReference>
<organism evidence="6 7">
    <name type="scientific">Plastoroseomonas hellenica</name>
    <dbReference type="NCBI Taxonomy" id="2687306"/>
    <lineage>
        <taxon>Bacteria</taxon>
        <taxon>Pseudomonadati</taxon>
        <taxon>Pseudomonadota</taxon>
        <taxon>Alphaproteobacteria</taxon>
        <taxon>Acetobacterales</taxon>
        <taxon>Acetobacteraceae</taxon>
        <taxon>Plastoroseomonas</taxon>
    </lineage>
</organism>
<evidence type="ECO:0000256" key="3">
    <source>
        <dbReference type="ARBA" id="ARBA00022801"/>
    </source>
</evidence>
<keyword evidence="7" id="KW-1185">Reference proteome</keyword>
<dbReference type="RefSeq" id="WP_281417249.1">
    <property type="nucleotide sequence ID" value="NZ_JAAGBB010000002.1"/>
</dbReference>
<evidence type="ECO:0000313" key="6">
    <source>
        <dbReference type="EMBL" id="MBR0663205.1"/>
    </source>
</evidence>
<keyword evidence="2" id="KW-0479">Metal-binding</keyword>
<evidence type="ECO:0000259" key="5">
    <source>
        <dbReference type="PROSITE" id="PS51462"/>
    </source>
</evidence>
<gene>
    <name evidence="6" type="ORF">GXW71_02440</name>
</gene>
<dbReference type="PANTHER" id="PTHR12629:SF0">
    <property type="entry name" value="DIPHOSPHOINOSITOL-POLYPHOSPHATE DIPHOSPHATASE"/>
    <property type="match status" value="1"/>
</dbReference>
<comment type="caution">
    <text evidence="6">The sequence shown here is derived from an EMBL/GenBank/DDBJ whole genome shotgun (WGS) entry which is preliminary data.</text>
</comment>
<evidence type="ECO:0000313" key="7">
    <source>
        <dbReference type="Proteomes" id="UP001196870"/>
    </source>
</evidence>
<proteinExistence type="predicted"/>
<dbReference type="EMBL" id="JAAGBB010000002">
    <property type="protein sequence ID" value="MBR0663205.1"/>
    <property type="molecule type" value="Genomic_DNA"/>
</dbReference>
<dbReference type="InterPro" id="IPR015797">
    <property type="entry name" value="NUDIX_hydrolase-like_dom_sf"/>
</dbReference>
<dbReference type="Pfam" id="PF00293">
    <property type="entry name" value="NUDIX"/>
    <property type="match status" value="1"/>
</dbReference>
<sequence length="141" mass="15780">MGDQRGRQFAALPLRGKGKDLEVMLVTSRDTGRWVLPKGWAEEGLTGSKLAAKEAFEEAGLVGTVAAVPIGAYGYEKRLSGDRTRPCEVAVFTMRVARELEDWPERHQRRRQWFRLSEAAQLVQEQDLADLLQRLAARSAA</sequence>
<protein>
    <submittedName>
        <fullName evidence="6">NUDIX hydrolase</fullName>
    </submittedName>
</protein>
<dbReference type="PANTHER" id="PTHR12629">
    <property type="entry name" value="DIPHOSPHOINOSITOL POLYPHOSPHATE PHOSPHOHYDROLASE"/>
    <property type="match status" value="1"/>
</dbReference>
<dbReference type="Gene3D" id="3.90.79.10">
    <property type="entry name" value="Nucleoside Triphosphate Pyrophosphohydrolase"/>
    <property type="match status" value="1"/>
</dbReference>
<name>A0ABS5ESD1_9PROT</name>
<dbReference type="Proteomes" id="UP001196870">
    <property type="component" value="Unassembled WGS sequence"/>
</dbReference>
<reference evidence="7" key="1">
    <citation type="journal article" date="2021" name="Syst. Appl. Microbiol.">
        <title>Roseomonas hellenica sp. nov., isolated from roots of wild-growing Alkanna tinctoria.</title>
        <authorList>
            <person name="Rat A."/>
            <person name="Naranjo H.D."/>
            <person name="Lebbe L."/>
            <person name="Cnockaert M."/>
            <person name="Krigas N."/>
            <person name="Grigoriadou K."/>
            <person name="Maloupa E."/>
            <person name="Willems A."/>
        </authorList>
    </citation>
    <scope>NUCLEOTIDE SEQUENCE [LARGE SCALE GENOMIC DNA]</scope>
    <source>
        <strain evidence="7">LMG 31523</strain>
    </source>
</reference>
<feature type="domain" description="Nudix hydrolase" evidence="5">
    <location>
        <begin position="4"/>
        <end position="136"/>
    </location>
</feature>
<keyword evidence="3 6" id="KW-0378">Hydrolase</keyword>
<dbReference type="SUPFAM" id="SSF55811">
    <property type="entry name" value="Nudix"/>
    <property type="match status" value="1"/>
</dbReference>
<keyword evidence="4" id="KW-0460">Magnesium</keyword>
<dbReference type="CDD" id="cd04666">
    <property type="entry name" value="NUDIX_DIPP2_like_Nudt4"/>
    <property type="match status" value="1"/>
</dbReference>
<evidence type="ECO:0000256" key="4">
    <source>
        <dbReference type="ARBA" id="ARBA00022842"/>
    </source>
</evidence>